<protein>
    <submittedName>
        <fullName evidence="1">Uncharacterized protein</fullName>
    </submittedName>
</protein>
<organism evidence="1 2">
    <name type="scientific">Rhizophagus irregularis (strain DAOM 197198w)</name>
    <name type="common">Glomus intraradices</name>
    <dbReference type="NCBI Taxonomy" id="1432141"/>
    <lineage>
        <taxon>Eukaryota</taxon>
        <taxon>Fungi</taxon>
        <taxon>Fungi incertae sedis</taxon>
        <taxon>Mucoromycota</taxon>
        <taxon>Glomeromycotina</taxon>
        <taxon>Glomeromycetes</taxon>
        <taxon>Glomerales</taxon>
        <taxon>Glomeraceae</taxon>
        <taxon>Rhizophagus</taxon>
    </lineage>
</organism>
<sequence length="69" mass="7862">MKQELRRKLKNHFLIGFIPFVATTDEVLQPLISNIQELEHGYELKINNQEVWIAGGLGVITSDLLEGNE</sequence>
<accession>A0A015KQG8</accession>
<evidence type="ECO:0000313" key="2">
    <source>
        <dbReference type="Proteomes" id="UP000022910"/>
    </source>
</evidence>
<dbReference type="AlphaFoldDB" id="A0A015KQG8"/>
<dbReference type="Proteomes" id="UP000022910">
    <property type="component" value="Unassembled WGS sequence"/>
</dbReference>
<name>A0A015KQG8_RHIIW</name>
<reference evidence="1 2" key="1">
    <citation type="submission" date="2014-02" db="EMBL/GenBank/DDBJ databases">
        <title>Single nucleus genome sequencing reveals high similarity among nuclei of an endomycorrhizal fungus.</title>
        <authorList>
            <person name="Lin K."/>
            <person name="Geurts R."/>
            <person name="Zhang Z."/>
            <person name="Limpens E."/>
            <person name="Saunders D.G."/>
            <person name="Mu D."/>
            <person name="Pang E."/>
            <person name="Cao H."/>
            <person name="Cha H."/>
            <person name="Lin T."/>
            <person name="Zhou Q."/>
            <person name="Shang Y."/>
            <person name="Li Y."/>
            <person name="Ivanov S."/>
            <person name="Sharma T."/>
            <person name="Velzen R.V."/>
            <person name="Ruijter N.D."/>
            <person name="Aanen D.K."/>
            <person name="Win J."/>
            <person name="Kamoun S."/>
            <person name="Bisseling T."/>
            <person name="Huang S."/>
        </authorList>
    </citation>
    <scope>NUCLEOTIDE SEQUENCE [LARGE SCALE GENOMIC DNA]</scope>
    <source>
        <strain evidence="2">DAOM197198w</strain>
    </source>
</reference>
<proteinExistence type="predicted"/>
<gene>
    <name evidence="1" type="ORF">RirG_165670</name>
</gene>
<comment type="caution">
    <text evidence="1">The sequence shown here is derived from an EMBL/GenBank/DDBJ whole genome shotgun (WGS) entry which is preliminary data.</text>
</comment>
<dbReference type="HOGENOM" id="CLU_183205_0_0_1"/>
<evidence type="ECO:0000313" key="1">
    <source>
        <dbReference type="EMBL" id="EXX62036.1"/>
    </source>
</evidence>
<keyword evidence="2" id="KW-1185">Reference proteome</keyword>
<dbReference type="EMBL" id="JEMT01024923">
    <property type="protein sequence ID" value="EXX62036.1"/>
    <property type="molecule type" value="Genomic_DNA"/>
</dbReference>